<gene>
    <name evidence="6" type="ORF">GCM10007913_05980</name>
</gene>
<evidence type="ECO:0000256" key="1">
    <source>
        <dbReference type="ARBA" id="ARBA00004196"/>
    </source>
</evidence>
<sequence length="391" mass="40714">MNARVTDPKAGEASVVAMPRLEKSAPAVEAPETALPPPAAEIAQPAAAPKKRNGGRMLLMFGVPLLLVAGGGWFWLTGGRFEDTDNAYVQQAKVSLSADVAGRVSGVEVAENQTVRAGDVLFTLDPQPYQIALSQANAALATARVNVEQLKVSYGTAQAQLKSSEDTLAIRKAAFDRQSTLVTQGINANATLDDTKLAYQQAQSSVDLANQQVAAATAALAGNPDIPTDTHPTVLAALAAVDLAERNLSKTTVVAPSDGVVANVSSLNVGQFIAAGTTIASLVESQATWVQANFKETQLAELKVGQPVDIHVDAYPGVLHGTVDSLGAATGSEFSLIPAQNATGNWVKVVQRLPVRIALPNDPELAMLKTGMSATVSVDTGRSTLDKMMSK</sequence>
<accession>A0ABQ5UDP3</accession>
<keyword evidence="7" id="KW-1185">Reference proteome</keyword>
<dbReference type="SUPFAM" id="SSF111369">
    <property type="entry name" value="HlyD-like secretion proteins"/>
    <property type="match status" value="2"/>
</dbReference>
<comment type="caution">
    <text evidence="6">The sequence shown here is derived from an EMBL/GenBank/DDBJ whole genome shotgun (WGS) entry which is preliminary data.</text>
</comment>
<protein>
    <submittedName>
        <fullName evidence="6">Membrane protein</fullName>
    </submittedName>
</protein>
<dbReference type="Gene3D" id="2.40.50.100">
    <property type="match status" value="1"/>
</dbReference>
<dbReference type="InterPro" id="IPR058634">
    <property type="entry name" value="AaeA-lik-b-barrel"/>
</dbReference>
<organism evidence="6 7">
    <name type="scientific">Devosia yakushimensis</name>
    <dbReference type="NCBI Taxonomy" id="470028"/>
    <lineage>
        <taxon>Bacteria</taxon>
        <taxon>Pseudomonadati</taxon>
        <taxon>Pseudomonadota</taxon>
        <taxon>Alphaproteobacteria</taxon>
        <taxon>Hyphomicrobiales</taxon>
        <taxon>Devosiaceae</taxon>
        <taxon>Devosia</taxon>
    </lineage>
</organism>
<keyword evidence="3" id="KW-0812">Transmembrane</keyword>
<dbReference type="Pfam" id="PF25963">
    <property type="entry name" value="Beta-barrel_AAEA"/>
    <property type="match status" value="1"/>
</dbReference>
<feature type="region of interest" description="Disordered" evidence="2">
    <location>
        <begin position="27"/>
        <end position="47"/>
    </location>
</feature>
<dbReference type="PANTHER" id="PTHR30386:SF19">
    <property type="entry name" value="MULTIDRUG EXPORT PROTEIN EMRA-RELATED"/>
    <property type="match status" value="1"/>
</dbReference>
<dbReference type="Proteomes" id="UP001161406">
    <property type="component" value="Unassembled WGS sequence"/>
</dbReference>
<proteinExistence type="predicted"/>
<reference evidence="6" key="2">
    <citation type="submission" date="2023-01" db="EMBL/GenBank/DDBJ databases">
        <title>Draft genome sequence of Devosia yakushimensis strain NBRC 103855.</title>
        <authorList>
            <person name="Sun Q."/>
            <person name="Mori K."/>
        </authorList>
    </citation>
    <scope>NUCLEOTIDE SEQUENCE</scope>
    <source>
        <strain evidence="6">NBRC 103855</strain>
    </source>
</reference>
<evidence type="ECO:0000259" key="5">
    <source>
        <dbReference type="Pfam" id="PF25963"/>
    </source>
</evidence>
<feature type="domain" description="p-hydroxybenzoic acid efflux pump subunit AaeA-like beta-barrel" evidence="5">
    <location>
        <begin position="289"/>
        <end position="378"/>
    </location>
</feature>
<name>A0ABQ5UDP3_9HYPH</name>
<dbReference type="RefSeq" id="WP_284387771.1">
    <property type="nucleotide sequence ID" value="NZ_BSNG01000001.1"/>
</dbReference>
<evidence type="ECO:0000313" key="7">
    <source>
        <dbReference type="Proteomes" id="UP001161406"/>
    </source>
</evidence>
<dbReference type="Gene3D" id="2.40.30.170">
    <property type="match status" value="1"/>
</dbReference>
<dbReference type="EMBL" id="BSNG01000001">
    <property type="protein sequence ID" value="GLQ08666.1"/>
    <property type="molecule type" value="Genomic_DNA"/>
</dbReference>
<feature type="domain" description="Multidrug export protein EmrA/FarA alpha-helical hairpin" evidence="4">
    <location>
        <begin position="130"/>
        <end position="251"/>
    </location>
</feature>
<evidence type="ECO:0000313" key="6">
    <source>
        <dbReference type="EMBL" id="GLQ08666.1"/>
    </source>
</evidence>
<dbReference type="Pfam" id="PF25885">
    <property type="entry name" value="HH_EMRA"/>
    <property type="match status" value="1"/>
</dbReference>
<dbReference type="SUPFAM" id="SSF56954">
    <property type="entry name" value="Outer membrane efflux proteins (OEP)"/>
    <property type="match status" value="1"/>
</dbReference>
<feature type="transmembrane region" description="Helical" evidence="3">
    <location>
        <begin position="58"/>
        <end position="76"/>
    </location>
</feature>
<comment type="subcellular location">
    <subcellularLocation>
        <location evidence="1">Cell envelope</location>
    </subcellularLocation>
</comment>
<keyword evidence="3" id="KW-1133">Transmembrane helix</keyword>
<dbReference type="InterPro" id="IPR058633">
    <property type="entry name" value="EmrA/FarA_HH"/>
</dbReference>
<dbReference type="InterPro" id="IPR050739">
    <property type="entry name" value="MFP"/>
</dbReference>
<reference evidence="6" key="1">
    <citation type="journal article" date="2014" name="Int. J. Syst. Evol. Microbiol.">
        <title>Complete genome of a new Firmicutes species belonging to the dominant human colonic microbiota ('Ruminococcus bicirculans') reveals two chromosomes and a selective capacity to utilize plant glucans.</title>
        <authorList>
            <consortium name="NISC Comparative Sequencing Program"/>
            <person name="Wegmann U."/>
            <person name="Louis P."/>
            <person name="Goesmann A."/>
            <person name="Henrissat B."/>
            <person name="Duncan S.H."/>
            <person name="Flint H.J."/>
        </authorList>
    </citation>
    <scope>NUCLEOTIDE SEQUENCE</scope>
    <source>
        <strain evidence="6">NBRC 103855</strain>
    </source>
</reference>
<evidence type="ECO:0000256" key="2">
    <source>
        <dbReference type="SAM" id="MobiDB-lite"/>
    </source>
</evidence>
<evidence type="ECO:0000256" key="3">
    <source>
        <dbReference type="SAM" id="Phobius"/>
    </source>
</evidence>
<evidence type="ECO:0000259" key="4">
    <source>
        <dbReference type="Pfam" id="PF25885"/>
    </source>
</evidence>
<keyword evidence="3" id="KW-0472">Membrane</keyword>
<dbReference type="PANTHER" id="PTHR30386">
    <property type="entry name" value="MEMBRANE FUSION SUBUNIT OF EMRAB-TOLC MULTIDRUG EFFLUX PUMP"/>
    <property type="match status" value="1"/>
</dbReference>
<dbReference type="Gene3D" id="1.10.287.470">
    <property type="entry name" value="Helix hairpin bin"/>
    <property type="match status" value="1"/>
</dbReference>